<feature type="region of interest" description="Disordered" evidence="1">
    <location>
        <begin position="1"/>
        <end position="104"/>
    </location>
</feature>
<sequence>MEHAYVMNKPREGGKHGRNEERRRLESERVKTEKTEGRETKRQRRASDREPRSWNERVKIQQKRTGKVEKPATSRSVENPEESLTSYGTIRETVPKGRKREIYN</sequence>
<keyword evidence="3" id="KW-1185">Reference proteome</keyword>
<feature type="compositionally biased region" description="Polar residues" evidence="1">
    <location>
        <begin position="73"/>
        <end position="88"/>
    </location>
</feature>
<gene>
    <name evidence="2" type="ORF">NDU88_006157</name>
</gene>
<dbReference type="EMBL" id="JANPWB010000008">
    <property type="protein sequence ID" value="KAJ1165740.1"/>
    <property type="molecule type" value="Genomic_DNA"/>
</dbReference>
<dbReference type="Proteomes" id="UP001066276">
    <property type="component" value="Chromosome 4_2"/>
</dbReference>
<comment type="caution">
    <text evidence="2">The sequence shown here is derived from an EMBL/GenBank/DDBJ whole genome shotgun (WGS) entry which is preliminary data.</text>
</comment>
<dbReference type="AlphaFoldDB" id="A0AAV7SNU2"/>
<evidence type="ECO:0000256" key="1">
    <source>
        <dbReference type="SAM" id="MobiDB-lite"/>
    </source>
</evidence>
<evidence type="ECO:0000313" key="2">
    <source>
        <dbReference type="EMBL" id="KAJ1165740.1"/>
    </source>
</evidence>
<protein>
    <submittedName>
        <fullName evidence="2">Uncharacterized protein</fullName>
    </submittedName>
</protein>
<reference evidence="2" key="1">
    <citation type="journal article" date="2022" name="bioRxiv">
        <title>Sequencing and chromosome-scale assembly of the giantPleurodeles waltlgenome.</title>
        <authorList>
            <person name="Brown T."/>
            <person name="Elewa A."/>
            <person name="Iarovenko S."/>
            <person name="Subramanian E."/>
            <person name="Araus A.J."/>
            <person name="Petzold A."/>
            <person name="Susuki M."/>
            <person name="Suzuki K.-i.T."/>
            <person name="Hayashi T."/>
            <person name="Toyoda A."/>
            <person name="Oliveira C."/>
            <person name="Osipova E."/>
            <person name="Leigh N.D."/>
            <person name="Simon A."/>
            <person name="Yun M.H."/>
        </authorList>
    </citation>
    <scope>NUCLEOTIDE SEQUENCE</scope>
    <source>
        <strain evidence="2">20211129_DDA</strain>
        <tissue evidence="2">Liver</tissue>
    </source>
</reference>
<accession>A0AAV7SNU2</accession>
<name>A0AAV7SNU2_PLEWA</name>
<feature type="compositionally biased region" description="Basic and acidic residues" evidence="1">
    <location>
        <begin position="1"/>
        <end position="59"/>
    </location>
</feature>
<organism evidence="2 3">
    <name type="scientific">Pleurodeles waltl</name>
    <name type="common">Iberian ribbed newt</name>
    <dbReference type="NCBI Taxonomy" id="8319"/>
    <lineage>
        <taxon>Eukaryota</taxon>
        <taxon>Metazoa</taxon>
        <taxon>Chordata</taxon>
        <taxon>Craniata</taxon>
        <taxon>Vertebrata</taxon>
        <taxon>Euteleostomi</taxon>
        <taxon>Amphibia</taxon>
        <taxon>Batrachia</taxon>
        <taxon>Caudata</taxon>
        <taxon>Salamandroidea</taxon>
        <taxon>Salamandridae</taxon>
        <taxon>Pleurodelinae</taxon>
        <taxon>Pleurodeles</taxon>
    </lineage>
</organism>
<evidence type="ECO:0000313" key="3">
    <source>
        <dbReference type="Proteomes" id="UP001066276"/>
    </source>
</evidence>
<proteinExistence type="predicted"/>